<evidence type="ECO:0000256" key="2">
    <source>
        <dbReference type="ARBA" id="ARBA00022840"/>
    </source>
</evidence>
<feature type="compositionally biased region" description="Pro residues" evidence="4">
    <location>
        <begin position="794"/>
        <end position="807"/>
    </location>
</feature>
<evidence type="ECO:0000256" key="1">
    <source>
        <dbReference type="ARBA" id="ARBA00022741"/>
    </source>
</evidence>
<dbReference type="GO" id="GO:0044773">
    <property type="term" value="P:mitotic DNA damage checkpoint signaling"/>
    <property type="evidence" value="ECO:0007669"/>
    <property type="project" value="TreeGrafter"/>
</dbReference>
<feature type="compositionally biased region" description="Low complexity" evidence="4">
    <location>
        <begin position="893"/>
        <end position="917"/>
    </location>
</feature>
<feature type="region of interest" description="Disordered" evidence="4">
    <location>
        <begin position="361"/>
        <end position="492"/>
    </location>
</feature>
<feature type="compositionally biased region" description="Low complexity" evidence="4">
    <location>
        <begin position="422"/>
        <end position="437"/>
    </location>
</feature>
<dbReference type="EMBL" id="RWJN01000001">
    <property type="protein sequence ID" value="TCD71896.1"/>
    <property type="molecule type" value="Genomic_DNA"/>
</dbReference>
<dbReference type="PROSITE" id="PS00108">
    <property type="entry name" value="PROTEIN_KINASE_ST"/>
    <property type="match status" value="1"/>
</dbReference>
<organism evidence="6 7">
    <name type="scientific">Steccherinum ochraceum</name>
    <dbReference type="NCBI Taxonomy" id="92696"/>
    <lineage>
        <taxon>Eukaryota</taxon>
        <taxon>Fungi</taxon>
        <taxon>Dikarya</taxon>
        <taxon>Basidiomycota</taxon>
        <taxon>Agaricomycotina</taxon>
        <taxon>Agaricomycetes</taxon>
        <taxon>Polyporales</taxon>
        <taxon>Steccherinaceae</taxon>
        <taxon>Steccherinum</taxon>
    </lineage>
</organism>
<evidence type="ECO:0000259" key="5">
    <source>
        <dbReference type="PROSITE" id="PS50011"/>
    </source>
</evidence>
<keyword evidence="1 3" id="KW-0547">Nucleotide-binding</keyword>
<comment type="caution">
    <text evidence="6">The sequence shown here is derived from an EMBL/GenBank/DDBJ whole genome shotgun (WGS) entry which is preliminary data.</text>
</comment>
<feature type="binding site" evidence="3">
    <location>
        <position position="58"/>
    </location>
    <ligand>
        <name>ATP</name>
        <dbReference type="ChEBI" id="CHEBI:30616"/>
    </ligand>
</feature>
<dbReference type="InterPro" id="IPR008271">
    <property type="entry name" value="Ser/Thr_kinase_AS"/>
</dbReference>
<feature type="region of interest" description="Disordered" evidence="4">
    <location>
        <begin position="794"/>
        <end position="839"/>
    </location>
</feature>
<gene>
    <name evidence="6" type="ORF">EIP91_000028</name>
</gene>
<evidence type="ECO:0000256" key="4">
    <source>
        <dbReference type="SAM" id="MobiDB-lite"/>
    </source>
</evidence>
<dbReference type="SMART" id="SM00220">
    <property type="entry name" value="S_TKc"/>
    <property type="match status" value="1"/>
</dbReference>
<dbReference type="Gene3D" id="1.10.510.10">
    <property type="entry name" value="Transferase(Phosphotransferase) domain 1"/>
    <property type="match status" value="1"/>
</dbReference>
<accession>A0A4R0RUX1</accession>
<feature type="region of interest" description="Disordered" evidence="4">
    <location>
        <begin position="883"/>
        <end position="934"/>
    </location>
</feature>
<evidence type="ECO:0000256" key="3">
    <source>
        <dbReference type="PROSITE-ProRule" id="PRU10141"/>
    </source>
</evidence>
<dbReference type="GO" id="GO:0005737">
    <property type="term" value="C:cytoplasm"/>
    <property type="evidence" value="ECO:0007669"/>
    <property type="project" value="TreeGrafter"/>
</dbReference>
<sequence>MVVLNSPTSALSPPVLGTFIDNGSLQLVEILGYGGYGIVYRAVPTYPESDPSISYAVKCLPYQPPKRAVSANAAAAAAALTRQRHLHMRETTLHTIVSAHPNIITLHRTIVDPVTQHTYIIMDYAPSGDLFTQILHNRTYLGNDDLIKEVFCQLVDAVAWCHSLGVYHRDLKPENVLCWDDGRKIGVTDFGLATRDSWSKEFRTGSVYHMSPECHGPSMSTSAPNGYSPASSDVWSLGIILLNLITGRNPWKSASPTDPTFQAYLASPRNFLMSVLPISHDVNDILVGRVGGLLDCDWRNRMKSGFEDLKDRIRAVRTFYSKDVVFEGGMARCGWEVETGAGEVEPTESEEEEEAHFAGAQQRVASHHEERAPQAEVKDEGWYAEPAQQTVVQSRWSDSPCADQEMDFSRPSKHQYTSSAESSLSWTPTPISTSPSPAGRFYTVNRSSTPSYRPSLLDELRSRTLSDSGSEYSVSERGSPEPPVTPPAHSTVTQVDRRSRLLSPLDTSVGIYGHKGSAYLSPSPYGGRTDSTMLVSAVRSYHNEEDMRTALESAGYDVFIKTPAVEDEASAALLRRPYSVSSSDGEYEEEQEQDVRMSVVETRAEVHQQVGGGMEYSYTYSEYTYSYSKAGHDEDDVADNRMSVISTGAVNRMSVISNGDNRMSVVVSPVTRPDAPRPDSPILGLSFPSSTASNATTQPIPIPTATLHQVEEYYGTYIDRRPDPTATAGVYSSFLNFGPETTGLSSYTDSESAPSFSFSTYPSSSVCASAGTTFIPMPSPTACGGSYSFLEPPSPAALPIRPPPSPSPFRAYSRRSRSRSRRPERSTLTERKSRVVAATRPRTLSSSFLSLSMKLGPFRKKSREGDAASTTSTVAGCAGLAVAGVAPPPPTPASSTPSYNNPSQTRISAARQQSQAQFSTHWTLSTSVAAATPEKREEVLVERRRRRSPLRGWFSPSKLFAAVLPSSSTS</sequence>
<dbReference type="GO" id="GO:0004674">
    <property type="term" value="F:protein serine/threonine kinase activity"/>
    <property type="evidence" value="ECO:0007669"/>
    <property type="project" value="TreeGrafter"/>
</dbReference>
<keyword evidence="2 3" id="KW-0067">ATP-binding</keyword>
<dbReference type="Pfam" id="PF00069">
    <property type="entry name" value="Pkinase"/>
    <property type="match status" value="1"/>
</dbReference>
<dbReference type="SUPFAM" id="SSF56112">
    <property type="entry name" value="Protein kinase-like (PK-like)"/>
    <property type="match status" value="1"/>
</dbReference>
<protein>
    <recommendedName>
        <fullName evidence="5">Protein kinase domain-containing protein</fullName>
    </recommendedName>
</protein>
<dbReference type="InterPro" id="IPR000719">
    <property type="entry name" value="Prot_kinase_dom"/>
</dbReference>
<reference evidence="6 7" key="1">
    <citation type="submission" date="2018-11" db="EMBL/GenBank/DDBJ databases">
        <title>Genome assembly of Steccherinum ochraceum LE-BIN_3174, the white-rot fungus of the Steccherinaceae family (The Residual Polyporoid clade, Polyporales, Basidiomycota).</title>
        <authorList>
            <person name="Fedorova T.V."/>
            <person name="Glazunova O.A."/>
            <person name="Landesman E.O."/>
            <person name="Moiseenko K.V."/>
            <person name="Psurtseva N.V."/>
            <person name="Savinova O.S."/>
            <person name="Shakhova N.V."/>
            <person name="Tyazhelova T.V."/>
            <person name="Vasina D.V."/>
        </authorList>
    </citation>
    <scope>NUCLEOTIDE SEQUENCE [LARGE SCALE GENOMIC DNA]</scope>
    <source>
        <strain evidence="6 7">LE-BIN_3174</strain>
    </source>
</reference>
<dbReference type="InterPro" id="IPR011009">
    <property type="entry name" value="Kinase-like_dom_sf"/>
</dbReference>
<dbReference type="PROSITE" id="PS50011">
    <property type="entry name" value="PROTEIN_KINASE_DOM"/>
    <property type="match status" value="1"/>
</dbReference>
<evidence type="ECO:0000313" key="7">
    <source>
        <dbReference type="Proteomes" id="UP000292702"/>
    </source>
</evidence>
<dbReference type="PANTHER" id="PTHR44167:SF24">
    <property type="entry name" value="SERINE_THREONINE-PROTEIN KINASE CHK2"/>
    <property type="match status" value="1"/>
</dbReference>
<feature type="compositionally biased region" description="Basic and acidic residues" evidence="4">
    <location>
        <begin position="821"/>
        <end position="833"/>
    </location>
</feature>
<dbReference type="GO" id="GO:0005524">
    <property type="term" value="F:ATP binding"/>
    <property type="evidence" value="ECO:0007669"/>
    <property type="project" value="UniProtKB-UniRule"/>
</dbReference>
<dbReference type="PROSITE" id="PS00107">
    <property type="entry name" value="PROTEIN_KINASE_ATP"/>
    <property type="match status" value="1"/>
</dbReference>
<feature type="domain" description="Protein kinase" evidence="5">
    <location>
        <begin position="25"/>
        <end position="320"/>
    </location>
</feature>
<dbReference type="AlphaFoldDB" id="A0A4R0RUX1"/>
<evidence type="ECO:0000313" key="6">
    <source>
        <dbReference type="EMBL" id="TCD71896.1"/>
    </source>
</evidence>
<dbReference type="GO" id="GO:0005634">
    <property type="term" value="C:nucleus"/>
    <property type="evidence" value="ECO:0007669"/>
    <property type="project" value="TreeGrafter"/>
</dbReference>
<dbReference type="OrthoDB" id="541276at2759"/>
<feature type="compositionally biased region" description="Basic and acidic residues" evidence="4">
    <location>
        <begin position="366"/>
        <end position="381"/>
    </location>
</feature>
<keyword evidence="7" id="KW-1185">Reference proteome</keyword>
<feature type="compositionally biased region" description="Polar residues" evidence="4">
    <location>
        <begin position="918"/>
        <end position="929"/>
    </location>
</feature>
<dbReference type="PANTHER" id="PTHR44167">
    <property type="entry name" value="OVARIAN-SPECIFIC SERINE/THREONINE-PROTEIN KINASE LOK-RELATED"/>
    <property type="match status" value="1"/>
</dbReference>
<feature type="compositionally biased region" description="Polar residues" evidence="4">
    <location>
        <begin position="387"/>
        <end position="397"/>
    </location>
</feature>
<dbReference type="STRING" id="92696.A0A4R0RUX1"/>
<proteinExistence type="predicted"/>
<dbReference type="Proteomes" id="UP000292702">
    <property type="component" value="Unassembled WGS sequence"/>
</dbReference>
<name>A0A4R0RUX1_9APHY</name>
<dbReference type="InterPro" id="IPR017441">
    <property type="entry name" value="Protein_kinase_ATP_BS"/>
</dbReference>